<accession>A0A5D6VDJ1</accession>
<proteinExistence type="predicted"/>
<evidence type="ECO:0008006" key="4">
    <source>
        <dbReference type="Google" id="ProtNLM"/>
    </source>
</evidence>
<evidence type="ECO:0000256" key="1">
    <source>
        <dbReference type="SAM" id="Phobius"/>
    </source>
</evidence>
<name>A0A5D6VDJ1_9BACT</name>
<evidence type="ECO:0000313" key="3">
    <source>
        <dbReference type="Proteomes" id="UP000322791"/>
    </source>
</evidence>
<keyword evidence="1" id="KW-1133">Transmembrane helix</keyword>
<feature type="transmembrane region" description="Helical" evidence="1">
    <location>
        <begin position="6"/>
        <end position="23"/>
    </location>
</feature>
<reference evidence="2 3" key="1">
    <citation type="submission" date="2019-08" db="EMBL/GenBank/DDBJ databases">
        <authorList>
            <person name="Seo M.-J."/>
        </authorList>
    </citation>
    <scope>NUCLEOTIDE SEQUENCE [LARGE SCALE GENOMIC DNA]</scope>
    <source>
        <strain evidence="2 3">KIGAM108</strain>
    </source>
</reference>
<evidence type="ECO:0000313" key="2">
    <source>
        <dbReference type="EMBL" id="TYZ13450.1"/>
    </source>
</evidence>
<comment type="caution">
    <text evidence="2">The sequence shown here is derived from an EMBL/GenBank/DDBJ whole genome shotgun (WGS) entry which is preliminary data.</text>
</comment>
<gene>
    <name evidence="2" type="ORF">FY528_03320</name>
</gene>
<dbReference type="AlphaFoldDB" id="A0A5D6VDJ1"/>
<keyword evidence="1" id="KW-0812">Transmembrane</keyword>
<feature type="transmembrane region" description="Helical" evidence="1">
    <location>
        <begin position="129"/>
        <end position="149"/>
    </location>
</feature>
<dbReference type="RefSeq" id="WP_149069567.1">
    <property type="nucleotide sequence ID" value="NZ_VTHL01000002.1"/>
</dbReference>
<dbReference type="EMBL" id="VTHL01000002">
    <property type="protein sequence ID" value="TYZ13450.1"/>
    <property type="molecule type" value="Genomic_DNA"/>
</dbReference>
<organism evidence="2 3">
    <name type="scientific">Hymenobacter lutimineralis</name>
    <dbReference type="NCBI Taxonomy" id="2606448"/>
    <lineage>
        <taxon>Bacteria</taxon>
        <taxon>Pseudomonadati</taxon>
        <taxon>Bacteroidota</taxon>
        <taxon>Cytophagia</taxon>
        <taxon>Cytophagales</taxon>
        <taxon>Hymenobacteraceae</taxon>
        <taxon>Hymenobacter</taxon>
    </lineage>
</organism>
<dbReference type="Proteomes" id="UP000322791">
    <property type="component" value="Unassembled WGS sequence"/>
</dbReference>
<feature type="transmembrane region" description="Helical" evidence="1">
    <location>
        <begin position="161"/>
        <end position="181"/>
    </location>
</feature>
<keyword evidence="1" id="KW-0472">Membrane</keyword>
<protein>
    <recommendedName>
        <fullName evidence="4">MotA/TolQ/ExbB proton channel domain-containing protein</fullName>
    </recommendedName>
</protein>
<sequence>MLEIILELVVVFVVLGLQVREFLQTRARARRLEQLYPERSALRVERRLVTPDGRDLPDYAADAPADSFLADMLKAEPASTDFHDILLDTNEYLRHNKGAASDFDILKDISERRSEVLDNEVQSGVATPLYLGLLGTFLGVILGLVGIARNGVSDENALTPFLTGVLIAMTGSFVGLLLTLLGQGLVRRARRSVDERQNQYYTFLQVKLLPILHSDMAGSLTNLKSVLDAFNQQFVGQIELFNPLMQKVTENIRVQSEFLERLDTIGYDKMAAANIAVFEKVRESAEMFSQFTGYQQKLNLMLAEGTSTAHSVAGILDRLRGFERGINDLGQYIGQNDNLIQHQLDFFQRHQKEMDALRGRTEQYFDQASLSLTDLMQKRLQYHERDAQQAYEKWGEYFQRINQDNVFERIMRQLDPLKSVDANQQALSRDVTATQRELLRKVELDSQIQAKLLSELSNLNTVLVKATSKNRFQRFMDKLFGGVRPQ</sequence>
<keyword evidence="3" id="KW-1185">Reference proteome</keyword>